<evidence type="ECO:0000313" key="2">
    <source>
        <dbReference type="EMBL" id="GHD30852.1"/>
    </source>
</evidence>
<sequence>MVRLSFTVTVVALVVTPVLLVAAMTINEPTPLLWALWPVWAVLVLGAVLIYRLARHRL</sequence>
<dbReference type="EMBL" id="BMXL01000019">
    <property type="protein sequence ID" value="GHD30852.1"/>
    <property type="molecule type" value="Genomic_DNA"/>
</dbReference>
<evidence type="ECO:0000256" key="1">
    <source>
        <dbReference type="SAM" id="Phobius"/>
    </source>
</evidence>
<dbReference type="AlphaFoldDB" id="A0A919CJU4"/>
<keyword evidence="1" id="KW-0812">Transmembrane</keyword>
<evidence type="ECO:0000313" key="3">
    <source>
        <dbReference type="Proteomes" id="UP000654947"/>
    </source>
</evidence>
<gene>
    <name evidence="2" type="ORF">GCM10007147_32980</name>
</gene>
<accession>A0A919CJU4</accession>
<proteinExistence type="predicted"/>
<dbReference type="Proteomes" id="UP000654947">
    <property type="component" value="Unassembled WGS sequence"/>
</dbReference>
<name>A0A919CJU4_9ACTN</name>
<feature type="transmembrane region" description="Helical" evidence="1">
    <location>
        <begin position="32"/>
        <end position="54"/>
    </location>
</feature>
<keyword evidence="3" id="KW-1185">Reference proteome</keyword>
<dbReference type="RefSeq" id="WP_193518261.1">
    <property type="nucleotide sequence ID" value="NZ_BMXL01000019.1"/>
</dbReference>
<keyword evidence="1" id="KW-1133">Transmembrane helix</keyword>
<keyword evidence="1" id="KW-0472">Membrane</keyword>
<comment type="caution">
    <text evidence="2">The sequence shown here is derived from an EMBL/GenBank/DDBJ whole genome shotgun (WGS) entry which is preliminary data.</text>
</comment>
<organism evidence="2 3">
    <name type="scientific">Nocardiopsis kunsanensis</name>
    <dbReference type="NCBI Taxonomy" id="141693"/>
    <lineage>
        <taxon>Bacteria</taxon>
        <taxon>Bacillati</taxon>
        <taxon>Actinomycetota</taxon>
        <taxon>Actinomycetes</taxon>
        <taxon>Streptosporangiales</taxon>
        <taxon>Nocardiopsidaceae</taxon>
        <taxon>Nocardiopsis</taxon>
    </lineage>
</organism>
<protein>
    <submittedName>
        <fullName evidence="2">Uncharacterized protein</fullName>
    </submittedName>
</protein>
<reference evidence="2 3" key="1">
    <citation type="journal article" date="2014" name="Int. J. Syst. Evol. Microbiol.">
        <title>Complete genome sequence of Corynebacterium casei LMG S-19264T (=DSM 44701T), isolated from a smear-ripened cheese.</title>
        <authorList>
            <consortium name="US DOE Joint Genome Institute (JGI-PGF)"/>
            <person name="Walter F."/>
            <person name="Albersmeier A."/>
            <person name="Kalinowski J."/>
            <person name="Ruckert C."/>
        </authorList>
    </citation>
    <scope>NUCLEOTIDE SEQUENCE [LARGE SCALE GENOMIC DNA]</scope>
    <source>
        <strain evidence="2 3">KCTC 19473</strain>
    </source>
</reference>